<dbReference type="Gramene" id="Pp3c1_3440V3.1">
    <property type="protein sequence ID" value="PAC:32968165.CDS.1"/>
    <property type="gene ID" value="Pp3c1_3440"/>
</dbReference>
<dbReference type="EMBL" id="ABEU02000001">
    <property type="protein sequence ID" value="PNR61719.1"/>
    <property type="molecule type" value="Genomic_DNA"/>
</dbReference>
<organism evidence="1">
    <name type="scientific">Physcomitrium patens</name>
    <name type="common">Spreading-leaved earth moss</name>
    <name type="synonym">Physcomitrella patens</name>
    <dbReference type="NCBI Taxonomy" id="3218"/>
    <lineage>
        <taxon>Eukaryota</taxon>
        <taxon>Viridiplantae</taxon>
        <taxon>Streptophyta</taxon>
        <taxon>Embryophyta</taxon>
        <taxon>Bryophyta</taxon>
        <taxon>Bryophytina</taxon>
        <taxon>Bryopsida</taxon>
        <taxon>Funariidae</taxon>
        <taxon>Funariales</taxon>
        <taxon>Funariaceae</taxon>
        <taxon>Physcomitrium</taxon>
    </lineage>
</organism>
<reference evidence="1 3" key="2">
    <citation type="journal article" date="2018" name="Plant J.">
        <title>The Physcomitrella patens chromosome-scale assembly reveals moss genome structure and evolution.</title>
        <authorList>
            <person name="Lang D."/>
            <person name="Ullrich K.K."/>
            <person name="Murat F."/>
            <person name="Fuchs J."/>
            <person name="Jenkins J."/>
            <person name="Haas F.B."/>
            <person name="Piednoel M."/>
            <person name="Gundlach H."/>
            <person name="Van Bel M."/>
            <person name="Meyberg R."/>
            <person name="Vives C."/>
            <person name="Morata J."/>
            <person name="Symeonidi A."/>
            <person name="Hiss M."/>
            <person name="Muchero W."/>
            <person name="Kamisugi Y."/>
            <person name="Saleh O."/>
            <person name="Blanc G."/>
            <person name="Decker E.L."/>
            <person name="van Gessel N."/>
            <person name="Grimwood J."/>
            <person name="Hayes R.D."/>
            <person name="Graham S.W."/>
            <person name="Gunter L.E."/>
            <person name="McDaniel S.F."/>
            <person name="Hoernstein S.N.W."/>
            <person name="Larsson A."/>
            <person name="Li F.W."/>
            <person name="Perroud P.F."/>
            <person name="Phillips J."/>
            <person name="Ranjan P."/>
            <person name="Rokshar D.S."/>
            <person name="Rothfels C.J."/>
            <person name="Schneider L."/>
            <person name="Shu S."/>
            <person name="Stevenson D.W."/>
            <person name="Thummler F."/>
            <person name="Tillich M."/>
            <person name="Villarreal Aguilar J.C."/>
            <person name="Widiez T."/>
            <person name="Wong G.K."/>
            <person name="Wymore A."/>
            <person name="Zhang Y."/>
            <person name="Zimmer A.D."/>
            <person name="Quatrano R.S."/>
            <person name="Mayer K.F.X."/>
            <person name="Goodstein D."/>
            <person name="Casacuberta J.M."/>
            <person name="Vandepoele K."/>
            <person name="Reski R."/>
            <person name="Cuming A.C."/>
            <person name="Tuskan G.A."/>
            <person name="Maumus F."/>
            <person name="Salse J."/>
            <person name="Schmutz J."/>
            <person name="Rensing S.A."/>
        </authorList>
    </citation>
    <scope>NUCLEOTIDE SEQUENCE [LARGE SCALE GENOMIC DNA]</scope>
    <source>
        <strain evidence="2 3">cv. Gransden 2004</strain>
    </source>
</reference>
<evidence type="ECO:0000313" key="1">
    <source>
        <dbReference type="EMBL" id="PNR61719.1"/>
    </source>
</evidence>
<dbReference type="EnsemblPlants" id="Pp3c1_3440V3.2">
    <property type="protein sequence ID" value="PAC:32968166.CDS.1"/>
    <property type="gene ID" value="Pp3c1_3440"/>
</dbReference>
<name>A9S387_PHYPA</name>
<dbReference type="AlphaFoldDB" id="A9S387"/>
<keyword evidence="3" id="KW-1185">Reference proteome</keyword>
<dbReference type="Gramene" id="Pp3c1_3440V3.2">
    <property type="protein sequence ID" value="PAC:32968166.CDS.1"/>
    <property type="gene ID" value="Pp3c1_3440"/>
</dbReference>
<reference evidence="2" key="3">
    <citation type="submission" date="2020-12" db="UniProtKB">
        <authorList>
            <consortium name="EnsemblPlants"/>
        </authorList>
    </citation>
    <scope>IDENTIFICATION</scope>
</reference>
<accession>A9S387</accession>
<sequence>MFLSLGGSRRVSSSGVTRGQGNLVSQVFKQADMRRLPVDSLQAVVCDEHANFRSSSSTNSTLPKPFQSCCKDPTLISSSNDSAPYIAIHGAYSPSQSFVTSGVSRSPLQEPYSPSLSLLSRESKTILGATGEEELLSRSCMRLKEAENLRPSRTIALAKKLKHFLGDKFPDTLRGMIDAVVKQGVGVDEIKQDGIPGANAWSEQLQPLEEQIATSRVKCLEVEKNAAITHTGAVIGTTRENSPISPAVQRSYNCEDFAPLRSRNSLKRSFSGSEKHATAMGWLPQQNLSQLREAMAAELSCKSESKQRLDAPRSSWNAGSSTQVVCTSPNNSVNSRFYTPTHSSSLEPNGGDMNLDGVPFKEPGSKGCWRDPFPGSRLPSTRPTVTRKHVFPEAAAMGTCFDFRPRTNSYRAVSEGRSKQSDLHSRISRSLLGFQNSSSLANPTPQFSTDSEKLYQLPAADPLCYVTVRNVVTDSWQESYDMVREATTNSYNLSGYDYCCGEGGVKETLESDSSVKEQSMRQCIDTTSILNVLPPIEDDGGIESDSIALARIENFLSDFSTAGARDIYSATSELLGDFTEVE</sequence>
<dbReference type="Proteomes" id="UP000006727">
    <property type="component" value="Chromosome 1"/>
</dbReference>
<dbReference type="PaxDb" id="3218-PP1S45_8V6.1"/>
<evidence type="ECO:0000313" key="2">
    <source>
        <dbReference type="EnsemblPlants" id="PAC:32968165.CDS.1"/>
    </source>
</evidence>
<reference evidence="1 3" key="1">
    <citation type="journal article" date="2008" name="Science">
        <title>The Physcomitrella genome reveals evolutionary insights into the conquest of land by plants.</title>
        <authorList>
            <person name="Rensing S."/>
            <person name="Lang D."/>
            <person name="Zimmer A."/>
            <person name="Terry A."/>
            <person name="Salamov A."/>
            <person name="Shapiro H."/>
            <person name="Nishiyama T."/>
            <person name="Perroud P.-F."/>
            <person name="Lindquist E."/>
            <person name="Kamisugi Y."/>
            <person name="Tanahashi T."/>
            <person name="Sakakibara K."/>
            <person name="Fujita T."/>
            <person name="Oishi K."/>
            <person name="Shin-I T."/>
            <person name="Kuroki Y."/>
            <person name="Toyoda A."/>
            <person name="Suzuki Y."/>
            <person name="Hashimoto A."/>
            <person name="Yamaguchi K."/>
            <person name="Sugano A."/>
            <person name="Kohara Y."/>
            <person name="Fujiyama A."/>
            <person name="Anterola A."/>
            <person name="Aoki S."/>
            <person name="Ashton N."/>
            <person name="Barbazuk W.B."/>
            <person name="Barker E."/>
            <person name="Bennetzen J."/>
            <person name="Bezanilla M."/>
            <person name="Blankenship R."/>
            <person name="Cho S.H."/>
            <person name="Dutcher S."/>
            <person name="Estelle M."/>
            <person name="Fawcett J.A."/>
            <person name="Gundlach H."/>
            <person name="Hanada K."/>
            <person name="Heyl A."/>
            <person name="Hicks K.A."/>
            <person name="Hugh J."/>
            <person name="Lohr M."/>
            <person name="Mayer K."/>
            <person name="Melkozernov A."/>
            <person name="Murata T."/>
            <person name="Nelson D."/>
            <person name="Pils B."/>
            <person name="Prigge M."/>
            <person name="Reiss B."/>
            <person name="Renner T."/>
            <person name="Rombauts S."/>
            <person name="Rushton P."/>
            <person name="Sanderfoot A."/>
            <person name="Schween G."/>
            <person name="Shiu S.-H."/>
            <person name="Stueber K."/>
            <person name="Theodoulou F.L."/>
            <person name="Tu H."/>
            <person name="Van de Peer Y."/>
            <person name="Verrier P.J."/>
            <person name="Waters E."/>
            <person name="Wood A."/>
            <person name="Yang L."/>
            <person name="Cove D."/>
            <person name="Cuming A."/>
            <person name="Hasebe M."/>
            <person name="Lucas S."/>
            <person name="Mishler D.B."/>
            <person name="Reski R."/>
            <person name="Grigoriev I."/>
            <person name="Quatrano R.S."/>
            <person name="Boore J.L."/>
        </authorList>
    </citation>
    <scope>NUCLEOTIDE SEQUENCE [LARGE SCALE GENOMIC DNA]</scope>
    <source>
        <strain evidence="2 3">cv. Gransden 2004</strain>
    </source>
</reference>
<dbReference type="EnsemblPlants" id="Pp3c1_3440V3.1">
    <property type="protein sequence ID" value="PAC:32968165.CDS.1"/>
    <property type="gene ID" value="Pp3c1_3440"/>
</dbReference>
<gene>
    <name evidence="1" type="ORF">PHYPA_000142</name>
</gene>
<dbReference type="InParanoid" id="A9S387"/>
<protein>
    <submittedName>
        <fullName evidence="1 2">Uncharacterized protein</fullName>
    </submittedName>
</protein>
<dbReference type="HOGENOM" id="CLU_468854_0_0_1"/>
<proteinExistence type="predicted"/>
<evidence type="ECO:0000313" key="3">
    <source>
        <dbReference type="Proteomes" id="UP000006727"/>
    </source>
</evidence>